<dbReference type="AlphaFoldDB" id="A0A493TH48"/>
<dbReference type="Proteomes" id="UP000016666">
    <property type="component" value="Chromosome 16"/>
</dbReference>
<dbReference type="PANTHER" id="PTHR46459:SF1">
    <property type="entry name" value="E1A-BINDING PROTEIN P400"/>
    <property type="match status" value="1"/>
</dbReference>
<accession>A0A493TH48</accession>
<evidence type="ECO:0000313" key="5">
    <source>
        <dbReference type="Proteomes" id="UP000016666"/>
    </source>
</evidence>
<dbReference type="InterPro" id="IPR027417">
    <property type="entry name" value="P-loop_NTPase"/>
</dbReference>
<reference evidence="4" key="2">
    <citation type="submission" date="2025-05" db="UniProtKB">
        <authorList>
            <consortium name="Ensembl"/>
        </authorList>
    </citation>
    <scope>IDENTIFICATION</scope>
</reference>
<dbReference type="Ensembl" id="ENSAPLT00000019450.1">
    <property type="protein sequence ID" value="ENSAPLP00000025231.1"/>
    <property type="gene ID" value="ENSAPLG00000018912.1"/>
</dbReference>
<dbReference type="Ensembl" id="ENSAPLT00000046626.1">
    <property type="protein sequence ID" value="ENSAPLP00000031966.1"/>
    <property type="gene ID" value="ENSAPLG00000018912.1"/>
</dbReference>
<keyword evidence="1" id="KW-0378">Hydrolase</keyword>
<keyword evidence="5" id="KW-1185">Reference proteome</keyword>
<dbReference type="InterPro" id="IPR049730">
    <property type="entry name" value="SNF2/RAD54-like_C"/>
</dbReference>
<feature type="compositionally biased region" description="Polar residues" evidence="2">
    <location>
        <begin position="581"/>
        <end position="610"/>
    </location>
</feature>
<name>A0A493TH48_ANAPP</name>
<sequence>MKAFKFNLKEQLLPFFHPVQQIARPHFIQFPDPLLVQLDSGKMEALAVLLQKLKGKGHRVLILTQMIPMLDILELFLDFHFLTYIRVDKTDAHSWHYLESIKSFNQDKRFFCAIVSSRTPSTGVSHVDVDTVVFYDIDLDQQTDTKAKEWCDRIARGRDIHIYRLVSGNSVEERLLKKGIKHLIQEVATQGDDCSVGFLTQVLCTECGKENSKKFTEETQSEIRDYIDTELYNSRNTMAPLQLEELASFVDQLTPIEKYALNFLESSHTMNDQKSKKVSKELKIANIKWEYQRAKELKKAKEKTQQAVKEELLTYTRQDAYNMEFVCERPDGQAEMMPIWTPPVVPENHNDVYTDSVMCLMYSSTPMPESKLPPPFVRKARKRQRTDLPSSGERKKHCGRRIPPPSLFDQVTPGTLKARQKSKAQKARFLAVKELLALPLNLAILSPAQTVNWDFVSNVVNSCNYVYCSPEQCQNHYIKTFVGAQGKNINGYPLRARQAYSKDKNSERTQIYMNHFEMMTMTARKRSFSNRFLVYNYDKLFMSEVVSSSAEPMMTMEKALLEGLLAPQLQEWQPPRKQDEGQTVEQVQTQSQPQWGAQASGSMLTPATATLQQMSTEPAIAAQPNLWLPVSFFKQKHSTA</sequence>
<evidence type="ECO:0000313" key="4">
    <source>
        <dbReference type="Ensembl" id="ENSAPLP00000025231.1"/>
    </source>
</evidence>
<evidence type="ECO:0000256" key="2">
    <source>
        <dbReference type="SAM" id="MobiDB-lite"/>
    </source>
</evidence>
<dbReference type="Pfam" id="PF00271">
    <property type="entry name" value="Helicase_C"/>
    <property type="match status" value="1"/>
</dbReference>
<dbReference type="SUPFAM" id="SSF52540">
    <property type="entry name" value="P-loop containing nucleoside triphosphate hydrolases"/>
    <property type="match status" value="1"/>
</dbReference>
<dbReference type="InterPro" id="IPR001650">
    <property type="entry name" value="Helicase_C-like"/>
</dbReference>
<organism evidence="4 5">
    <name type="scientific">Anas platyrhynchos platyrhynchos</name>
    <name type="common">Northern mallard</name>
    <dbReference type="NCBI Taxonomy" id="8840"/>
    <lineage>
        <taxon>Eukaryota</taxon>
        <taxon>Metazoa</taxon>
        <taxon>Chordata</taxon>
        <taxon>Craniata</taxon>
        <taxon>Vertebrata</taxon>
        <taxon>Euteleostomi</taxon>
        <taxon>Archelosauria</taxon>
        <taxon>Archosauria</taxon>
        <taxon>Dinosauria</taxon>
        <taxon>Saurischia</taxon>
        <taxon>Theropoda</taxon>
        <taxon>Coelurosauria</taxon>
        <taxon>Aves</taxon>
        <taxon>Neognathae</taxon>
        <taxon>Galloanserae</taxon>
        <taxon>Anseriformes</taxon>
        <taxon>Anatidae</taxon>
        <taxon>Anatinae</taxon>
        <taxon>Anas</taxon>
    </lineage>
</organism>
<dbReference type="GO" id="GO:0003682">
    <property type="term" value="F:chromatin binding"/>
    <property type="evidence" value="ECO:0007669"/>
    <property type="project" value="TreeGrafter"/>
</dbReference>
<dbReference type="Gene3D" id="3.40.50.300">
    <property type="entry name" value="P-loop containing nucleotide triphosphate hydrolases"/>
    <property type="match status" value="1"/>
</dbReference>
<dbReference type="PANTHER" id="PTHR46459">
    <property type="entry name" value="E1A-BINDING PROTEIN P400-RELATED"/>
    <property type="match status" value="1"/>
</dbReference>
<feature type="region of interest" description="Disordered" evidence="2">
    <location>
        <begin position="370"/>
        <end position="404"/>
    </location>
</feature>
<protein>
    <recommendedName>
        <fullName evidence="3">Helicase C-terminal domain-containing protein</fullName>
    </recommendedName>
</protein>
<proteinExistence type="predicted"/>
<dbReference type="GO" id="GO:0016787">
    <property type="term" value="F:hydrolase activity"/>
    <property type="evidence" value="ECO:0007669"/>
    <property type="project" value="UniProtKB-KW"/>
</dbReference>
<dbReference type="GO" id="GO:0035267">
    <property type="term" value="C:NuA4 histone acetyltransferase complex"/>
    <property type="evidence" value="ECO:0007669"/>
    <property type="project" value="TreeGrafter"/>
</dbReference>
<dbReference type="GO" id="GO:0006281">
    <property type="term" value="P:DNA repair"/>
    <property type="evidence" value="ECO:0007669"/>
    <property type="project" value="TreeGrafter"/>
</dbReference>
<dbReference type="CDD" id="cd18793">
    <property type="entry name" value="SF2_C_SNF"/>
    <property type="match status" value="1"/>
</dbReference>
<evidence type="ECO:0000256" key="1">
    <source>
        <dbReference type="ARBA" id="ARBA00022801"/>
    </source>
</evidence>
<evidence type="ECO:0000259" key="3">
    <source>
        <dbReference type="Pfam" id="PF00271"/>
    </source>
</evidence>
<reference evidence="4 5" key="1">
    <citation type="submission" date="2017-10" db="EMBL/GenBank/DDBJ databases">
        <title>A new Pekin duck reference genome.</title>
        <authorList>
            <person name="Hou Z.-C."/>
            <person name="Zhou Z.-K."/>
            <person name="Zhu F."/>
            <person name="Hou S.-S."/>
        </authorList>
    </citation>
    <scope>NUCLEOTIDE SEQUENCE [LARGE SCALE GENOMIC DNA]</scope>
</reference>
<dbReference type="GO" id="GO:0000812">
    <property type="term" value="C:Swr1 complex"/>
    <property type="evidence" value="ECO:0007669"/>
    <property type="project" value="TreeGrafter"/>
</dbReference>
<feature type="region of interest" description="Disordered" evidence="2">
    <location>
        <begin position="573"/>
        <end position="610"/>
    </location>
</feature>
<feature type="domain" description="Helicase C-terminal" evidence="3">
    <location>
        <begin position="42"/>
        <end position="144"/>
    </location>
</feature>
<dbReference type="GeneTree" id="ENSGT00940000154764"/>